<evidence type="ECO:0000256" key="4">
    <source>
        <dbReference type="ARBA" id="ARBA00023125"/>
    </source>
</evidence>
<feature type="compositionally biased region" description="Low complexity" evidence="11">
    <location>
        <begin position="247"/>
        <end position="271"/>
    </location>
</feature>
<dbReference type="SMART" id="SM00389">
    <property type="entry name" value="HOX"/>
    <property type="match status" value="1"/>
</dbReference>
<dbReference type="FunCoup" id="A0A6J2WYT9">
    <property type="interactions" value="11"/>
</dbReference>
<evidence type="ECO:0000256" key="7">
    <source>
        <dbReference type="ARBA" id="ARBA00023242"/>
    </source>
</evidence>
<dbReference type="GO" id="GO:0000978">
    <property type="term" value="F:RNA polymerase II cis-regulatory region sequence-specific DNA binding"/>
    <property type="evidence" value="ECO:0007669"/>
    <property type="project" value="TreeGrafter"/>
</dbReference>
<dbReference type="GeneID" id="115829394"/>
<sequence>MNFEFEREIGFINSQPSLAECLTSFPAVLESFQTSSIKDSTVIPPPFEQTIPSLSPCTGNQARPRSQKRTASNGLQHRTQAPPPTQQHQQGPAPLAVGGPLAHEFPWMKEKKSSKKCPKTGAATATAVSPSPASSGYSNTGLESPTETQGGLDNGSGSRRLRTAYTNTQLLELEKEFHFNKYLCRPRRVEIAALLDLTERQVKVWFQNRRMKHKRQTTHHRDGKEGEPGGLEPLEDAPSPYSSQPLEASASGSGSGSAPASESEACPSAASYSNNGDNSQPTPDDSQASQLESASVSDTTVHSPPYSTPTADNPATMGEGRAAGPDHSFPEPQDATSLPDLNFFSADSCLQISDALSPSLQSSLDSPVDFSEEDFDLFTSTLCTIDLQHLQF</sequence>
<comment type="subcellular location">
    <subcellularLocation>
        <location evidence="1 9 10">Nucleus</location>
    </subcellularLocation>
</comment>
<feature type="domain" description="Homeobox" evidence="12">
    <location>
        <begin position="156"/>
        <end position="216"/>
    </location>
</feature>
<feature type="DNA-binding region" description="Homeobox" evidence="9">
    <location>
        <begin position="158"/>
        <end position="217"/>
    </location>
</feature>
<evidence type="ECO:0000313" key="13">
    <source>
        <dbReference type="Proteomes" id="UP000504632"/>
    </source>
</evidence>
<evidence type="ECO:0000256" key="8">
    <source>
        <dbReference type="ARBA" id="ARBA00038135"/>
    </source>
</evidence>
<feature type="compositionally biased region" description="Polar residues" evidence="11">
    <location>
        <begin position="136"/>
        <end position="157"/>
    </location>
</feature>
<feature type="compositionally biased region" description="Polar residues" evidence="11">
    <location>
        <begin position="50"/>
        <end position="75"/>
    </location>
</feature>
<dbReference type="InterPro" id="IPR009057">
    <property type="entry name" value="Homeodomain-like_sf"/>
</dbReference>
<comment type="similarity">
    <text evidence="8">Belongs to the Antp homeobox family. Proboscipedia subfamily.</text>
</comment>
<dbReference type="SUPFAM" id="SSF46689">
    <property type="entry name" value="Homeodomain-like"/>
    <property type="match status" value="1"/>
</dbReference>
<evidence type="ECO:0000313" key="14">
    <source>
        <dbReference type="RefSeq" id="XP_030649351.1"/>
    </source>
</evidence>
<evidence type="ECO:0000256" key="5">
    <source>
        <dbReference type="ARBA" id="ARBA00023155"/>
    </source>
</evidence>
<organism evidence="13 14">
    <name type="scientific">Chanos chanos</name>
    <name type="common">Milkfish</name>
    <name type="synonym">Mugil chanos</name>
    <dbReference type="NCBI Taxonomy" id="29144"/>
    <lineage>
        <taxon>Eukaryota</taxon>
        <taxon>Metazoa</taxon>
        <taxon>Chordata</taxon>
        <taxon>Craniata</taxon>
        <taxon>Vertebrata</taxon>
        <taxon>Euteleostomi</taxon>
        <taxon>Actinopterygii</taxon>
        <taxon>Neopterygii</taxon>
        <taxon>Teleostei</taxon>
        <taxon>Ostariophysi</taxon>
        <taxon>Gonorynchiformes</taxon>
        <taxon>Chanidae</taxon>
        <taxon>Chanos</taxon>
    </lineage>
</organism>
<dbReference type="PANTHER" id="PTHR45664">
    <property type="entry name" value="PROTEIN ZERKNUELLT 1-RELATED"/>
    <property type="match status" value="1"/>
</dbReference>
<dbReference type="CDD" id="cd00086">
    <property type="entry name" value="homeodomain"/>
    <property type="match status" value="1"/>
</dbReference>
<evidence type="ECO:0000256" key="3">
    <source>
        <dbReference type="ARBA" id="ARBA00023015"/>
    </source>
</evidence>
<feature type="compositionally biased region" description="Low complexity" evidence="11">
    <location>
        <begin position="76"/>
        <end position="94"/>
    </location>
</feature>
<feature type="compositionally biased region" description="Polar residues" evidence="11">
    <location>
        <begin position="272"/>
        <end position="302"/>
    </location>
</feature>
<dbReference type="InParanoid" id="A0A6J2WYT9"/>
<keyword evidence="7 9" id="KW-0539">Nucleus</keyword>
<dbReference type="InterPro" id="IPR001827">
    <property type="entry name" value="Homeobox_Antennapedia_CS"/>
</dbReference>
<evidence type="ECO:0000256" key="1">
    <source>
        <dbReference type="ARBA" id="ARBA00004123"/>
    </source>
</evidence>
<dbReference type="Proteomes" id="UP000504632">
    <property type="component" value="Chromosome 16"/>
</dbReference>
<keyword evidence="3" id="KW-0805">Transcription regulation</keyword>
<dbReference type="GO" id="GO:0000981">
    <property type="term" value="F:DNA-binding transcription factor activity, RNA polymerase II-specific"/>
    <property type="evidence" value="ECO:0007669"/>
    <property type="project" value="InterPro"/>
</dbReference>
<dbReference type="PROSITE" id="PS00027">
    <property type="entry name" value="HOMEOBOX_1"/>
    <property type="match status" value="1"/>
</dbReference>
<feature type="region of interest" description="Disordered" evidence="11">
    <location>
        <begin position="211"/>
        <end position="340"/>
    </location>
</feature>
<dbReference type="PROSITE" id="PS50071">
    <property type="entry name" value="HOMEOBOX_2"/>
    <property type="match status" value="1"/>
</dbReference>
<keyword evidence="4 9" id="KW-0238">DNA-binding</keyword>
<evidence type="ECO:0000256" key="6">
    <source>
        <dbReference type="ARBA" id="ARBA00023163"/>
    </source>
</evidence>
<keyword evidence="6" id="KW-0804">Transcription</keyword>
<dbReference type="CTD" id="30338"/>
<reference evidence="14" key="1">
    <citation type="submission" date="2025-08" db="UniProtKB">
        <authorList>
            <consortium name="RefSeq"/>
        </authorList>
    </citation>
    <scope>IDENTIFICATION</scope>
</reference>
<evidence type="ECO:0000256" key="10">
    <source>
        <dbReference type="RuleBase" id="RU000682"/>
    </source>
</evidence>
<keyword evidence="5 9" id="KW-0371">Homeobox</keyword>
<dbReference type="FunFam" id="1.10.10.60:FF:000145">
    <property type="entry name" value="homeobox protein Hox-A2"/>
    <property type="match status" value="1"/>
</dbReference>
<evidence type="ECO:0000256" key="9">
    <source>
        <dbReference type="PROSITE-ProRule" id="PRU00108"/>
    </source>
</evidence>
<keyword evidence="2" id="KW-0217">Developmental protein</keyword>
<dbReference type="PANTHER" id="PTHR45664:SF7">
    <property type="entry name" value="HOMEOBOX PROTEIN HOX-B2"/>
    <property type="match status" value="1"/>
</dbReference>
<feature type="compositionally biased region" description="Low complexity" evidence="11">
    <location>
        <begin position="122"/>
        <end position="135"/>
    </location>
</feature>
<dbReference type="Pfam" id="PF00046">
    <property type="entry name" value="Homeodomain"/>
    <property type="match status" value="1"/>
</dbReference>
<proteinExistence type="inferred from homology"/>
<dbReference type="PROSITE" id="PS00032">
    <property type="entry name" value="ANTENNAPEDIA"/>
    <property type="match status" value="1"/>
</dbReference>
<evidence type="ECO:0000256" key="2">
    <source>
        <dbReference type="ARBA" id="ARBA00022473"/>
    </source>
</evidence>
<dbReference type="InterPro" id="IPR017970">
    <property type="entry name" value="Homeobox_CS"/>
</dbReference>
<protein>
    <submittedName>
        <fullName evidence="14">Homeobox protein Hox-B2a</fullName>
    </submittedName>
</protein>
<dbReference type="InterPro" id="IPR001356">
    <property type="entry name" value="HD"/>
</dbReference>
<feature type="region of interest" description="Disordered" evidence="11">
    <location>
        <begin position="40"/>
        <end position="159"/>
    </location>
</feature>
<name>A0A6J2WYT9_CHACN</name>
<evidence type="ECO:0000259" key="12">
    <source>
        <dbReference type="PROSITE" id="PS50071"/>
    </source>
</evidence>
<accession>A0A6J2WYT9</accession>
<dbReference type="InterPro" id="IPR020479">
    <property type="entry name" value="HD_metazoa"/>
</dbReference>
<keyword evidence="13" id="KW-1185">Reference proteome</keyword>
<evidence type="ECO:0000256" key="11">
    <source>
        <dbReference type="SAM" id="MobiDB-lite"/>
    </source>
</evidence>
<dbReference type="PRINTS" id="PR00024">
    <property type="entry name" value="HOMEOBOX"/>
</dbReference>
<dbReference type="GO" id="GO:0005634">
    <property type="term" value="C:nucleus"/>
    <property type="evidence" value="ECO:0007669"/>
    <property type="project" value="UniProtKB-SubCell"/>
</dbReference>
<dbReference type="AlphaFoldDB" id="A0A6J2WYT9"/>
<dbReference type="OrthoDB" id="6159439at2759"/>
<dbReference type="RefSeq" id="XP_030649351.1">
    <property type="nucleotide sequence ID" value="XM_030793491.1"/>
</dbReference>
<dbReference type="Gene3D" id="1.10.10.60">
    <property type="entry name" value="Homeodomain-like"/>
    <property type="match status" value="1"/>
</dbReference>
<gene>
    <name evidence="14" type="primary">hoxb2a</name>
</gene>